<dbReference type="HOGENOM" id="CLU_041682_1_0_1"/>
<dbReference type="OrthoDB" id="294702at2759"/>
<organism evidence="2 3">
    <name type="scientific">Cladophialophora bantiana (strain ATCC 10958 / CBS 173.52 / CDC B-1940 / NIH 8579)</name>
    <name type="common">Xylohypha bantiana</name>
    <dbReference type="NCBI Taxonomy" id="1442370"/>
    <lineage>
        <taxon>Eukaryota</taxon>
        <taxon>Fungi</taxon>
        <taxon>Dikarya</taxon>
        <taxon>Ascomycota</taxon>
        <taxon>Pezizomycotina</taxon>
        <taxon>Eurotiomycetes</taxon>
        <taxon>Chaetothyriomycetidae</taxon>
        <taxon>Chaetothyriales</taxon>
        <taxon>Herpotrichiellaceae</taxon>
        <taxon>Cladophialophora</taxon>
    </lineage>
</organism>
<gene>
    <name evidence="2" type="ORF">Z519_11386</name>
</gene>
<dbReference type="GeneID" id="27704314"/>
<evidence type="ECO:0000313" key="3">
    <source>
        <dbReference type="Proteomes" id="UP000053789"/>
    </source>
</evidence>
<keyword evidence="3" id="KW-1185">Reference proteome</keyword>
<dbReference type="Pfam" id="PF12697">
    <property type="entry name" value="Abhydrolase_6"/>
    <property type="match status" value="1"/>
</dbReference>
<dbReference type="PANTHER" id="PTHR43433:SF10">
    <property type="entry name" value="AB HYDROLASE-1 DOMAIN-CONTAINING PROTEIN"/>
    <property type="match status" value="1"/>
</dbReference>
<dbReference type="VEuPathDB" id="FungiDB:Z519_11386"/>
<name>A0A0D2HBG6_CLAB1</name>
<dbReference type="InterPro" id="IPR050471">
    <property type="entry name" value="AB_hydrolase"/>
</dbReference>
<dbReference type="InterPro" id="IPR000073">
    <property type="entry name" value="AB_hydrolase_1"/>
</dbReference>
<evidence type="ECO:0000313" key="2">
    <source>
        <dbReference type="EMBL" id="KIW88275.1"/>
    </source>
</evidence>
<feature type="domain" description="AB hydrolase-1" evidence="1">
    <location>
        <begin position="87"/>
        <end position="190"/>
    </location>
</feature>
<protein>
    <recommendedName>
        <fullName evidence="1">AB hydrolase-1 domain-containing protein</fullName>
    </recommendedName>
</protein>
<dbReference type="Proteomes" id="UP000053789">
    <property type="component" value="Unassembled WGS sequence"/>
</dbReference>
<evidence type="ECO:0000259" key="1">
    <source>
        <dbReference type="Pfam" id="PF12697"/>
    </source>
</evidence>
<reference evidence="2" key="1">
    <citation type="submission" date="2015-01" db="EMBL/GenBank/DDBJ databases">
        <title>The Genome Sequence of Cladophialophora bantiana CBS 173.52.</title>
        <authorList>
            <consortium name="The Broad Institute Genomics Platform"/>
            <person name="Cuomo C."/>
            <person name="de Hoog S."/>
            <person name="Gorbushina A."/>
            <person name="Stielow B."/>
            <person name="Teixiera M."/>
            <person name="Abouelleil A."/>
            <person name="Chapman S.B."/>
            <person name="Priest M."/>
            <person name="Young S.K."/>
            <person name="Wortman J."/>
            <person name="Nusbaum C."/>
            <person name="Birren B."/>
        </authorList>
    </citation>
    <scope>NUCLEOTIDE SEQUENCE [LARGE SCALE GENOMIC DNA]</scope>
    <source>
        <strain evidence="2">CBS 173.52</strain>
    </source>
</reference>
<dbReference type="PANTHER" id="PTHR43433">
    <property type="entry name" value="HYDROLASE, ALPHA/BETA FOLD FAMILY PROTEIN"/>
    <property type="match status" value="1"/>
</dbReference>
<accession>A0A0D2HBG6</accession>
<dbReference type="SUPFAM" id="SSF53474">
    <property type="entry name" value="alpha/beta-Hydrolases"/>
    <property type="match status" value="1"/>
</dbReference>
<dbReference type="RefSeq" id="XP_016614944.1">
    <property type="nucleotide sequence ID" value="XM_016769098.1"/>
</dbReference>
<dbReference type="InterPro" id="IPR029058">
    <property type="entry name" value="AB_hydrolase_fold"/>
</dbReference>
<dbReference type="EMBL" id="KN847000">
    <property type="protein sequence ID" value="KIW88275.1"/>
    <property type="molecule type" value="Genomic_DNA"/>
</dbReference>
<dbReference type="AlphaFoldDB" id="A0A0D2HBG6"/>
<dbReference type="Gene3D" id="3.40.50.1820">
    <property type="entry name" value="alpha/beta hydrolase"/>
    <property type="match status" value="1"/>
</dbReference>
<proteinExistence type="predicted"/>
<sequence>MIDHVRTLAIETLCDISLHRSFILPASVFPNAGRDLRITYSDLGYHPENPRNLSADGSDGEDESDHCVVFFIGGLLGGRYTLCRSANIARRLKIRILAMDRPGLGGSTPVPIDQRVAAQVAAVPALLSHLGVRHVTLASHSGGAPYLLATLLAHRGLLHPKRPHIVLLAPWVPPKDGGAPLMRAAAILPLGAIGSFPSCAKAINRTFAFSSGVRRGPSSKFATVAVSKTGESDERQNSEQSVEKALLTEMGELVQKYMFAENIEGSSDDALLFLRKHIQPTTAAGDMGTVQGKDWLDHRTLAAAIVDQENRLHSTVDSGKLQIDVLHSEKDIMIGTSGSKHFDDCWASAISPSTVTFNPKIMKGVNHDSILDPTLGVSDIWLQNVAQRWYN</sequence>